<protein>
    <recommendedName>
        <fullName evidence="3">Retrovirus-related Pol polyprotein from transposon TNT 1-94</fullName>
    </recommendedName>
</protein>
<dbReference type="Proteomes" id="UP001151760">
    <property type="component" value="Unassembled WGS sequence"/>
</dbReference>
<sequence length="153" mass="17551">MALALSTTEAEYVVAGRACQQALWMKQAIKDYDTHCEEVLVAKSKHPNLNNFINCKSVDPIFSSFNMSNMNIIVEHGASSSQAQHMNPKEQIEFEINSWFDQTTWDEVEREISSDEVIGKEEEENLSFGDRMAYKSYLSYKCQHREIRAKMGA</sequence>
<dbReference type="EMBL" id="BQNB010013249">
    <property type="protein sequence ID" value="GJT13676.1"/>
    <property type="molecule type" value="Genomic_DNA"/>
</dbReference>
<accession>A0ABQ5BGB4</accession>
<name>A0ABQ5BGB4_9ASTR</name>
<evidence type="ECO:0000313" key="2">
    <source>
        <dbReference type="Proteomes" id="UP001151760"/>
    </source>
</evidence>
<reference evidence="1" key="1">
    <citation type="journal article" date="2022" name="Int. J. Mol. Sci.">
        <title>Draft Genome of Tanacetum Coccineum: Genomic Comparison of Closely Related Tanacetum-Family Plants.</title>
        <authorList>
            <person name="Yamashiro T."/>
            <person name="Shiraishi A."/>
            <person name="Nakayama K."/>
            <person name="Satake H."/>
        </authorList>
    </citation>
    <scope>NUCLEOTIDE SEQUENCE</scope>
</reference>
<gene>
    <name evidence="1" type="ORF">Tco_0860718</name>
</gene>
<evidence type="ECO:0000313" key="1">
    <source>
        <dbReference type="EMBL" id="GJT13676.1"/>
    </source>
</evidence>
<comment type="caution">
    <text evidence="1">The sequence shown here is derived from an EMBL/GenBank/DDBJ whole genome shotgun (WGS) entry which is preliminary data.</text>
</comment>
<organism evidence="1 2">
    <name type="scientific">Tanacetum coccineum</name>
    <dbReference type="NCBI Taxonomy" id="301880"/>
    <lineage>
        <taxon>Eukaryota</taxon>
        <taxon>Viridiplantae</taxon>
        <taxon>Streptophyta</taxon>
        <taxon>Embryophyta</taxon>
        <taxon>Tracheophyta</taxon>
        <taxon>Spermatophyta</taxon>
        <taxon>Magnoliopsida</taxon>
        <taxon>eudicotyledons</taxon>
        <taxon>Gunneridae</taxon>
        <taxon>Pentapetalae</taxon>
        <taxon>asterids</taxon>
        <taxon>campanulids</taxon>
        <taxon>Asterales</taxon>
        <taxon>Asteraceae</taxon>
        <taxon>Asteroideae</taxon>
        <taxon>Anthemideae</taxon>
        <taxon>Anthemidinae</taxon>
        <taxon>Tanacetum</taxon>
    </lineage>
</organism>
<evidence type="ECO:0008006" key="3">
    <source>
        <dbReference type="Google" id="ProtNLM"/>
    </source>
</evidence>
<reference evidence="1" key="2">
    <citation type="submission" date="2022-01" db="EMBL/GenBank/DDBJ databases">
        <authorList>
            <person name="Yamashiro T."/>
            <person name="Shiraishi A."/>
            <person name="Satake H."/>
            <person name="Nakayama K."/>
        </authorList>
    </citation>
    <scope>NUCLEOTIDE SEQUENCE</scope>
</reference>
<keyword evidence="2" id="KW-1185">Reference proteome</keyword>
<proteinExistence type="predicted"/>